<keyword evidence="2 5" id="KW-0378">Hydrolase</keyword>
<evidence type="ECO:0000313" key="5">
    <source>
        <dbReference type="EMBL" id="MCE7009242.1"/>
    </source>
</evidence>
<dbReference type="PANTHER" id="PTHR30023:SF0">
    <property type="entry name" value="PENICILLIN-SENSITIVE CARBOXYPEPTIDASE A"/>
    <property type="match status" value="1"/>
</dbReference>
<keyword evidence="6" id="KW-1185">Reference proteome</keyword>
<keyword evidence="5" id="KW-0645">Protease</keyword>
<feature type="transmembrane region" description="Helical" evidence="4">
    <location>
        <begin position="878"/>
        <end position="898"/>
    </location>
</feature>
<feature type="region of interest" description="Disordered" evidence="3">
    <location>
        <begin position="1"/>
        <end position="424"/>
    </location>
</feature>
<feature type="region of interest" description="Disordered" evidence="3">
    <location>
        <begin position="568"/>
        <end position="872"/>
    </location>
</feature>
<evidence type="ECO:0000256" key="4">
    <source>
        <dbReference type="SAM" id="Phobius"/>
    </source>
</evidence>
<gene>
    <name evidence="5" type="primary">dacB</name>
    <name evidence="5" type="ORF">LWC34_41480</name>
</gene>
<feature type="compositionally biased region" description="Low complexity" evidence="3">
    <location>
        <begin position="59"/>
        <end position="74"/>
    </location>
</feature>
<feature type="compositionally biased region" description="Acidic residues" evidence="3">
    <location>
        <begin position="195"/>
        <end position="206"/>
    </location>
</feature>
<dbReference type="PRINTS" id="PR00922">
    <property type="entry name" value="DADACBPTASE3"/>
</dbReference>
<dbReference type="Proteomes" id="UP001521150">
    <property type="component" value="Unassembled WGS sequence"/>
</dbReference>
<organism evidence="5 6">
    <name type="scientific">Kibdelosporangium philippinense</name>
    <dbReference type="NCBI Taxonomy" id="211113"/>
    <lineage>
        <taxon>Bacteria</taxon>
        <taxon>Bacillati</taxon>
        <taxon>Actinomycetota</taxon>
        <taxon>Actinomycetes</taxon>
        <taxon>Pseudonocardiales</taxon>
        <taxon>Pseudonocardiaceae</taxon>
        <taxon>Kibdelosporangium</taxon>
    </lineage>
</organism>
<feature type="compositionally biased region" description="Acidic residues" evidence="3">
    <location>
        <begin position="322"/>
        <end position="333"/>
    </location>
</feature>
<dbReference type="InterPro" id="IPR012338">
    <property type="entry name" value="Beta-lactam/transpept-like"/>
</dbReference>
<feature type="compositionally biased region" description="Basic and acidic residues" evidence="3">
    <location>
        <begin position="672"/>
        <end position="690"/>
    </location>
</feature>
<keyword evidence="4" id="KW-0472">Membrane</keyword>
<feature type="region of interest" description="Disordered" evidence="3">
    <location>
        <begin position="508"/>
        <end position="531"/>
    </location>
</feature>
<feature type="compositionally biased region" description="Basic and acidic residues" evidence="3">
    <location>
        <begin position="700"/>
        <end position="709"/>
    </location>
</feature>
<dbReference type="Gene3D" id="3.40.710.10">
    <property type="entry name" value="DD-peptidase/beta-lactamase superfamily"/>
    <property type="match status" value="2"/>
</dbReference>
<feature type="compositionally biased region" description="Polar residues" evidence="3">
    <location>
        <begin position="89"/>
        <end position="102"/>
    </location>
</feature>
<sequence length="1335" mass="136360">MRIEPGQQPKPAQLKSDPPGGAATWFESPGELPRAMPMRIEPGQSVSSPKPVTAKDVAESPVSEEPSSPESGAENTVPVQAVAAELTQEDGQTSDAGSSEKAQPQDAESVGTDGSDGAVGESADSEAAQVQQARDAGSVGVDESADSEVARAHGDAGSVESEAAQVQQAGDAGPVGTDEPVDSETAEVPQVSEAGEAESTDGDGPVDAETSQVQQASDSEPASEDGPTDAEALQEAASGGPDESTAAPVDERSADLEAAQVPEVIGEEPAASTDEKPGPAEAEQPEVADNVPVESAGEAVQAESADVPNQADGVEPVRADEPGEPADEADAEPVAESTPVETPVDEEPTGADDSAAGPDDSATVQVPQVAKIAEGERSVAEPDSATVQAPQVAKIVEGEPPAVEPGDSATVQVPSVAKDEPSGAELVDSDLFQVLHVEQVADERPSVAEPADLDLFQVPQGAGGPRDEEPGDSATAQAPHVAEDGPSVVEPVESDFVQVFPIDQVAGDAPSVVESGDSATAQAAEDDPSVAAPADSDFFQVLPVAQVADAEPVDSDLFQVLHVAEVAEDRLPADSATVDVPQVEDEPPAEPVAAGKPAPDVALAEAPAEPEKPAEPEDRGETTVQTLPVKRPDPAGFGGLSRPGAERKDPEGFGGLRRPAADVGKTQPVSPRDLEGPPKPESRPKAEPVGEKTVQVRPVQKPEETKKGPDSWFSTPAQVPTRPQRPGGDKTTQLPAPPLRPKAPGGFPPRNQPMPPAPVRPKVPEPVRNLDKPGAPTRNLHAPPLRPQGPEKPKEFPRTLHAPVGPEKPKELPRSPHAPAGLEKPKDLPRPKAPMGMETSGQALKAEPQPQTEQPPPSNEDTHRAIPPLPGKKRPKRLIVLVAIVAVIALGAGVVFFVPGVKEGLGLSGTAAEAAAAPPPAPVAFVPNLKAPNVQAARPTPQGVQSALAAPAGNPVLGTLTGSVIDAVTGDVLWERGPTTPLTPASTTKVLTGAAALLQLQHSQQFSTKVVAGPQPGSVIIVGGGDATLNSLPAGKNSVFPGSARLDDLVAQVKAKGPVTQVYLDRSRYTGDDLAPGVLPGDVGEGYISPITPLMMDGARADPAKDRSPRSQNPPRAVANEFAKRIGATMAAKPEVTAPADAQVLGEVKSAPLTELVEQFMQTSDNVLADVVAREVTKASGAEPSFAGLHTAILKVLSDNGFDVTGAELSDGSGMSTNNRSPARLLAQILAVAAGDGKDPRTAKLRPLLGGLPVAGGSGTLAGRFGDGQAASGRGWLRAKTGTLPAAQINSLAGVVLDADGRILVFALMTSQSDTLAARPALDAVAAALRSCGCK</sequence>
<dbReference type="InterPro" id="IPR000667">
    <property type="entry name" value="Peptidase_S13"/>
</dbReference>
<feature type="compositionally biased region" description="Low complexity" evidence="3">
    <location>
        <begin position="597"/>
        <end position="607"/>
    </location>
</feature>
<feature type="compositionally biased region" description="Polar residues" evidence="3">
    <location>
        <begin position="209"/>
        <end position="220"/>
    </location>
</feature>
<dbReference type="SUPFAM" id="SSF56601">
    <property type="entry name" value="beta-lactamase/transpeptidase-like"/>
    <property type="match status" value="1"/>
</dbReference>
<feature type="compositionally biased region" description="Basic and acidic residues" evidence="3">
    <location>
        <begin position="762"/>
        <end position="771"/>
    </location>
</feature>
<dbReference type="EMBL" id="JAJVCN010000003">
    <property type="protein sequence ID" value="MCE7009242.1"/>
    <property type="molecule type" value="Genomic_DNA"/>
</dbReference>
<comment type="caution">
    <text evidence="5">The sequence shown here is derived from an EMBL/GenBank/DDBJ whole genome shotgun (WGS) entry which is preliminary data.</text>
</comment>
<dbReference type="PANTHER" id="PTHR30023">
    <property type="entry name" value="D-ALANYL-D-ALANINE CARBOXYPEPTIDASE"/>
    <property type="match status" value="1"/>
</dbReference>
<keyword evidence="5" id="KW-0121">Carboxypeptidase</keyword>
<dbReference type="NCBIfam" id="TIGR00666">
    <property type="entry name" value="PBP4"/>
    <property type="match status" value="1"/>
</dbReference>
<protein>
    <submittedName>
        <fullName evidence="5">D-alanyl-D-alanine carboxypeptidase/D-alanyl-D-alanine-endopeptidase</fullName>
        <ecNumber evidence="5">3.4.16.4</ecNumber>
    </submittedName>
</protein>
<evidence type="ECO:0000256" key="2">
    <source>
        <dbReference type="ARBA" id="ARBA00022801"/>
    </source>
</evidence>
<dbReference type="EC" id="3.4.16.4" evidence="5"/>
<proteinExistence type="inferred from homology"/>
<dbReference type="RefSeq" id="WP_233730679.1">
    <property type="nucleotide sequence ID" value="NZ_JAJVCN010000003.1"/>
</dbReference>
<accession>A0ABS8ZNU3</accession>
<feature type="compositionally biased region" description="Low complexity" evidence="3">
    <location>
        <begin position="351"/>
        <end position="363"/>
    </location>
</feature>
<dbReference type="GO" id="GO:0009002">
    <property type="term" value="F:serine-type D-Ala-D-Ala carboxypeptidase activity"/>
    <property type="evidence" value="ECO:0007669"/>
    <property type="project" value="UniProtKB-EC"/>
</dbReference>
<dbReference type="Pfam" id="PF02113">
    <property type="entry name" value="Peptidase_S13"/>
    <property type="match status" value="2"/>
</dbReference>
<name>A0ABS8ZNU3_9PSEU</name>
<feature type="compositionally biased region" description="Basic and acidic residues" evidence="3">
    <location>
        <begin position="789"/>
        <end position="798"/>
    </location>
</feature>
<feature type="compositionally biased region" description="Pro residues" evidence="3">
    <location>
        <begin position="735"/>
        <end position="761"/>
    </location>
</feature>
<keyword evidence="4" id="KW-0812">Transmembrane</keyword>
<evidence type="ECO:0000313" key="6">
    <source>
        <dbReference type="Proteomes" id="UP001521150"/>
    </source>
</evidence>
<evidence type="ECO:0000256" key="3">
    <source>
        <dbReference type="SAM" id="MobiDB-lite"/>
    </source>
</evidence>
<keyword evidence="4" id="KW-1133">Transmembrane helix</keyword>
<feature type="region of interest" description="Disordered" evidence="3">
    <location>
        <begin position="443"/>
        <end position="490"/>
    </location>
</feature>
<comment type="similarity">
    <text evidence="1">Belongs to the peptidase S13 family.</text>
</comment>
<evidence type="ECO:0000256" key="1">
    <source>
        <dbReference type="ARBA" id="ARBA00006096"/>
    </source>
</evidence>
<reference evidence="5 6" key="1">
    <citation type="submission" date="2021-12" db="EMBL/GenBank/DDBJ databases">
        <title>Genome sequence of Kibdelosporangium philippinense ATCC 49844.</title>
        <authorList>
            <person name="Fedorov E.A."/>
            <person name="Omeragic M."/>
            <person name="Shalygina K.F."/>
            <person name="Maclea K.S."/>
        </authorList>
    </citation>
    <scope>NUCLEOTIDE SEQUENCE [LARGE SCALE GENOMIC DNA]</scope>
    <source>
        <strain evidence="5 6">ATCC 49844</strain>
    </source>
</reference>
<feature type="compositionally biased region" description="Basic and acidic residues" evidence="3">
    <location>
        <begin position="609"/>
        <end position="621"/>
    </location>
</feature>